<evidence type="ECO:0000256" key="2">
    <source>
        <dbReference type="ARBA" id="ARBA00009743"/>
    </source>
</evidence>
<dbReference type="Pfam" id="PF16499">
    <property type="entry name" value="Melibiase_2"/>
    <property type="match status" value="1"/>
</dbReference>
<organism evidence="10 11">
    <name type="scientific">Durusdinium trenchii</name>
    <dbReference type="NCBI Taxonomy" id="1381693"/>
    <lineage>
        <taxon>Eukaryota</taxon>
        <taxon>Sar</taxon>
        <taxon>Alveolata</taxon>
        <taxon>Dinophyceae</taxon>
        <taxon>Suessiales</taxon>
        <taxon>Symbiodiniaceae</taxon>
        <taxon>Durusdinium</taxon>
    </lineage>
</organism>
<dbReference type="InterPro" id="IPR017853">
    <property type="entry name" value="GH"/>
</dbReference>
<evidence type="ECO:0000313" key="10">
    <source>
        <dbReference type="EMBL" id="CAK9044827.1"/>
    </source>
</evidence>
<keyword evidence="4 8" id="KW-0732">Signal</keyword>
<dbReference type="InterPro" id="IPR041233">
    <property type="entry name" value="Melibiase_C"/>
</dbReference>
<evidence type="ECO:0000256" key="4">
    <source>
        <dbReference type="ARBA" id="ARBA00022729"/>
    </source>
</evidence>
<dbReference type="CDD" id="cd14792">
    <property type="entry name" value="GH27"/>
    <property type="match status" value="1"/>
</dbReference>
<feature type="chain" id="PRO_5046216828" description="Alpha-galactosidase" evidence="8">
    <location>
        <begin position="16"/>
        <end position="426"/>
    </location>
</feature>
<dbReference type="Pfam" id="PF17801">
    <property type="entry name" value="Melibiase_C"/>
    <property type="match status" value="1"/>
</dbReference>
<dbReference type="Proteomes" id="UP001642464">
    <property type="component" value="Unassembled WGS sequence"/>
</dbReference>
<dbReference type="SUPFAM" id="SSF51011">
    <property type="entry name" value="Glycosyl hydrolase domain"/>
    <property type="match status" value="1"/>
</dbReference>
<comment type="caution">
    <text evidence="10">The sequence shown here is derived from an EMBL/GenBank/DDBJ whole genome shotgun (WGS) entry which is preliminary data.</text>
</comment>
<name>A0ABP0M2C3_9DINO</name>
<evidence type="ECO:0000256" key="5">
    <source>
        <dbReference type="ARBA" id="ARBA00022801"/>
    </source>
</evidence>
<dbReference type="PRINTS" id="PR00740">
    <property type="entry name" value="GLHYDRLASE27"/>
</dbReference>
<dbReference type="Gene3D" id="3.20.20.70">
    <property type="entry name" value="Aldolase class I"/>
    <property type="match status" value="1"/>
</dbReference>
<evidence type="ECO:0000256" key="7">
    <source>
        <dbReference type="RuleBase" id="RU361168"/>
    </source>
</evidence>
<evidence type="ECO:0000259" key="9">
    <source>
        <dbReference type="Pfam" id="PF17801"/>
    </source>
</evidence>
<comment type="catalytic activity">
    <reaction evidence="1 7">
        <text>Hydrolysis of terminal, non-reducing alpha-D-galactose residues in alpha-D-galactosides, including galactose oligosaccharides, galactomannans and galactolipids.</text>
        <dbReference type="EC" id="3.2.1.22"/>
    </reaction>
</comment>
<dbReference type="InterPro" id="IPR002241">
    <property type="entry name" value="Glyco_hydro_27"/>
</dbReference>
<accession>A0ABP0M2C3</accession>
<feature type="domain" description="Alpha galactosidase C-terminal" evidence="9">
    <location>
        <begin position="319"/>
        <end position="374"/>
    </location>
</feature>
<keyword evidence="6 7" id="KW-0326">Glycosidase</keyword>
<dbReference type="Gene3D" id="2.60.40.1180">
    <property type="entry name" value="Golgi alpha-mannosidase II"/>
    <property type="match status" value="1"/>
</dbReference>
<dbReference type="InterPro" id="IPR013780">
    <property type="entry name" value="Glyco_hydro_b"/>
</dbReference>
<dbReference type="PANTHER" id="PTHR11452">
    <property type="entry name" value="ALPHA-GALACTOSIDASE/ALPHA-N-ACETYLGALACTOSAMINIDASE"/>
    <property type="match status" value="1"/>
</dbReference>
<evidence type="ECO:0000256" key="8">
    <source>
        <dbReference type="SAM" id="SignalP"/>
    </source>
</evidence>
<comment type="similarity">
    <text evidence="2 7">Belongs to the glycosyl hydrolase 27 family.</text>
</comment>
<dbReference type="PROSITE" id="PS00512">
    <property type="entry name" value="ALPHA_GALACTOSIDASE"/>
    <property type="match status" value="1"/>
</dbReference>
<evidence type="ECO:0000256" key="3">
    <source>
        <dbReference type="ARBA" id="ARBA00012755"/>
    </source>
</evidence>
<protein>
    <recommendedName>
        <fullName evidence="3 7">Alpha-galactosidase</fullName>
        <ecNumber evidence="3 7">3.2.1.22</ecNumber>
    </recommendedName>
    <alternativeName>
        <fullName evidence="7">Melibiase</fullName>
    </alternativeName>
</protein>
<keyword evidence="11" id="KW-1185">Reference proteome</keyword>
<dbReference type="InterPro" id="IPR000111">
    <property type="entry name" value="Glyco_hydro_27/36_CS"/>
</dbReference>
<evidence type="ECO:0000256" key="1">
    <source>
        <dbReference type="ARBA" id="ARBA00001255"/>
    </source>
</evidence>
<feature type="signal peptide" evidence="8">
    <location>
        <begin position="1"/>
        <end position="15"/>
    </location>
</feature>
<sequence length="426" mass="46645">MGQCALACLALTAWALDNGVGHLPPLGYSTWNDLSCSGMSEEGVLSAAESLRRTGLQKRGYVYVNLDDCWQDPLGRDATGRLQADPQRFPSGMHGLSKTLHERGFKFGVYTDRGRRTCAGREGSQGFETLDAQTFAEWGVDFVKEDNCRSLSGPNNKSELFAQFALFRDALNKTGTPIFFSVCGGGDQLPFSNLTYYASDERGGKKLANSWRITSDVTGSWTLRFAYKVDASLREYAGPGGFNDPDMLLGSSPGAARRLGPHQSRTQFSLWAILMAPMLLGADVRQLTPFDLETYSNEEVLKVSQDSFAQQGSLLTVKGSTSLWGRPLVDGAWAVLFLNEGWFWKRKVTCSKRCWSKMSFKRNSTVHLQDLWSQWLPHSDIGVGQASRAAQASGAGLVGQVAQTLQGADGVGRTWSLRWKLAGAAC</sequence>
<dbReference type="EC" id="3.2.1.22" evidence="3 7"/>
<keyword evidence="5 7" id="KW-0378">Hydrolase</keyword>
<proteinExistence type="inferred from homology"/>
<keyword evidence="7" id="KW-1015">Disulfide bond</keyword>
<dbReference type="EMBL" id="CAXAMM010019014">
    <property type="protein sequence ID" value="CAK9044827.1"/>
    <property type="molecule type" value="Genomic_DNA"/>
</dbReference>
<evidence type="ECO:0000313" key="11">
    <source>
        <dbReference type="Proteomes" id="UP001642464"/>
    </source>
</evidence>
<dbReference type="SUPFAM" id="SSF51445">
    <property type="entry name" value="(Trans)glycosidases"/>
    <property type="match status" value="1"/>
</dbReference>
<gene>
    <name evidence="10" type="ORF">SCF082_LOCUS25413</name>
</gene>
<evidence type="ECO:0000256" key="6">
    <source>
        <dbReference type="ARBA" id="ARBA00023295"/>
    </source>
</evidence>
<reference evidence="10 11" key="1">
    <citation type="submission" date="2024-02" db="EMBL/GenBank/DDBJ databases">
        <authorList>
            <person name="Chen Y."/>
            <person name="Shah S."/>
            <person name="Dougan E. K."/>
            <person name="Thang M."/>
            <person name="Chan C."/>
        </authorList>
    </citation>
    <scope>NUCLEOTIDE SEQUENCE [LARGE SCALE GENOMIC DNA]</scope>
</reference>
<dbReference type="InterPro" id="IPR013785">
    <property type="entry name" value="Aldolase_TIM"/>
</dbReference>
<dbReference type="PANTHER" id="PTHR11452:SF75">
    <property type="entry name" value="ALPHA-GALACTOSIDASE MEL1"/>
    <property type="match status" value="1"/>
</dbReference>